<dbReference type="Pfam" id="PF01514">
    <property type="entry name" value="YscJ_FliF"/>
    <property type="match status" value="1"/>
</dbReference>
<dbReference type="PIRSF" id="PIRSF004862">
    <property type="entry name" value="FliF"/>
    <property type="match status" value="1"/>
</dbReference>
<dbReference type="PANTHER" id="PTHR30046:SF0">
    <property type="entry name" value="FLAGELLAR M-RING PROTEIN"/>
    <property type="match status" value="1"/>
</dbReference>
<keyword evidence="14" id="KW-0969">Cilium</keyword>
<evidence type="ECO:0000256" key="4">
    <source>
        <dbReference type="ARBA" id="ARBA00022475"/>
    </source>
</evidence>
<keyword evidence="5 11" id="KW-0812">Transmembrane</keyword>
<dbReference type="PANTHER" id="PTHR30046">
    <property type="entry name" value="FLAGELLAR M-RING PROTEIN"/>
    <property type="match status" value="1"/>
</dbReference>
<evidence type="ECO:0000259" key="13">
    <source>
        <dbReference type="Pfam" id="PF08345"/>
    </source>
</evidence>
<evidence type="ECO:0000259" key="12">
    <source>
        <dbReference type="Pfam" id="PF01514"/>
    </source>
</evidence>
<accession>A0ABU0JAL0</accession>
<dbReference type="Proteomes" id="UP001242480">
    <property type="component" value="Unassembled WGS sequence"/>
</dbReference>
<dbReference type="InterPro" id="IPR043427">
    <property type="entry name" value="YscJ/FliF"/>
</dbReference>
<evidence type="ECO:0000313" key="15">
    <source>
        <dbReference type="Proteomes" id="UP001242480"/>
    </source>
</evidence>
<gene>
    <name evidence="14" type="ORF">QO011_004329</name>
</gene>
<dbReference type="InterPro" id="IPR000067">
    <property type="entry name" value="FlgMring_FliF"/>
</dbReference>
<reference evidence="14 15" key="1">
    <citation type="submission" date="2023-07" db="EMBL/GenBank/DDBJ databases">
        <title>Genomic Encyclopedia of Type Strains, Phase IV (KMG-IV): sequencing the most valuable type-strain genomes for metagenomic binning, comparative biology and taxonomic classification.</title>
        <authorList>
            <person name="Goeker M."/>
        </authorList>
    </citation>
    <scope>NUCLEOTIDE SEQUENCE [LARGE SCALE GENOMIC DNA]</scope>
    <source>
        <strain evidence="14 15">DSM 19619</strain>
    </source>
</reference>
<comment type="function">
    <text evidence="9">The M ring may be actively involved in energy transduction.</text>
</comment>
<evidence type="ECO:0000256" key="1">
    <source>
        <dbReference type="ARBA" id="ARBA00004117"/>
    </source>
</evidence>
<evidence type="ECO:0000256" key="7">
    <source>
        <dbReference type="ARBA" id="ARBA00023136"/>
    </source>
</evidence>
<evidence type="ECO:0000256" key="8">
    <source>
        <dbReference type="ARBA" id="ARBA00023143"/>
    </source>
</evidence>
<feature type="transmembrane region" description="Helical" evidence="11">
    <location>
        <begin position="16"/>
        <end position="37"/>
    </location>
</feature>
<feature type="domain" description="Flagellar M-ring N-terminal" evidence="12">
    <location>
        <begin position="38"/>
        <end position="211"/>
    </location>
</feature>
<comment type="caution">
    <text evidence="14">The sequence shown here is derived from an EMBL/GenBank/DDBJ whole genome shotgun (WGS) entry which is preliminary data.</text>
</comment>
<name>A0ABU0JAL0_9HYPH</name>
<organism evidence="14 15">
    <name type="scientific">Labrys wisconsinensis</name>
    <dbReference type="NCBI Taxonomy" id="425677"/>
    <lineage>
        <taxon>Bacteria</taxon>
        <taxon>Pseudomonadati</taxon>
        <taxon>Pseudomonadota</taxon>
        <taxon>Alphaproteobacteria</taxon>
        <taxon>Hyphomicrobiales</taxon>
        <taxon>Xanthobacteraceae</taxon>
        <taxon>Labrys</taxon>
    </lineage>
</organism>
<evidence type="ECO:0000313" key="14">
    <source>
        <dbReference type="EMBL" id="MDQ0471306.1"/>
    </source>
</evidence>
<dbReference type="EMBL" id="JAUSVX010000008">
    <property type="protein sequence ID" value="MDQ0471306.1"/>
    <property type="molecule type" value="Genomic_DNA"/>
</dbReference>
<keyword evidence="6 11" id="KW-1133">Transmembrane helix</keyword>
<keyword evidence="7 11" id="KW-0472">Membrane</keyword>
<protein>
    <recommendedName>
        <fullName evidence="9">Flagellar M-ring protein</fullName>
    </recommendedName>
</protein>
<keyword evidence="4" id="KW-1003">Cell membrane</keyword>
<dbReference type="InterPro" id="IPR013556">
    <property type="entry name" value="Flag_M-ring_C"/>
</dbReference>
<proteinExistence type="inferred from homology"/>
<evidence type="ECO:0000256" key="11">
    <source>
        <dbReference type="SAM" id="Phobius"/>
    </source>
</evidence>
<dbReference type="Gene3D" id="3.30.300.30">
    <property type="match status" value="1"/>
</dbReference>
<sequence length="542" mass="58138">MQGLLEILKRFGPGRLAAMGAVTLVLVGFFGFVIMRFSQPQMAPLFTDLDVRDSAAIVKSLEAAGVTYELSADGATIAVPRDRVARLRMTLAQDGLPSGGGIGYEIFDKGDSLSATSFVQNINQLRALEGELARTIRGIDRVEQARVHLVIPERSLFQRDREPPSASIVLKVRGGLEPGQIRAIRHLVATAVEGLKPDRVSIVDESGALLADGAGTAQPEGGADERQVAYERRLSDQVQRIVESVVGTGRARVQVAAELDYNRITQTQDLYDPDSKVVRSTQTREESSAIAQRDQGVTVGNELPNATANQATTGQDLTKKTEETINYEISRTTKTETIDAGRVKRISVAVLVDGLYGKDASGTLAYAPRAKDDLDRIAALVRSAIGYDQQRGDQVEVVNLRFADAPLTADLASDQGWLSFLAFSKGDVMQLAELGVLAILSLLVLLFAVRPLIRRIVSPETPDAKAGGAVAVIAGASAAVETSGLPAVVPPQDPSPTLQLLEVAQVNGTIQQKSVERIGELVERNPGETLSLIRTWLAEPTH</sequence>
<feature type="compositionally biased region" description="Basic and acidic residues" evidence="10">
    <location>
        <begin position="275"/>
        <end position="287"/>
    </location>
</feature>
<keyword evidence="14" id="KW-0966">Cell projection</keyword>
<keyword evidence="8 9" id="KW-0975">Bacterial flagellum</keyword>
<dbReference type="Pfam" id="PF08345">
    <property type="entry name" value="YscJ_FliF_C"/>
    <property type="match status" value="1"/>
</dbReference>
<comment type="subcellular location">
    <subcellularLocation>
        <location evidence="1 9">Bacterial flagellum basal body</location>
    </subcellularLocation>
    <subcellularLocation>
        <location evidence="2">Cell membrane</location>
        <topology evidence="2">Multi-pass membrane protein</topology>
    </subcellularLocation>
</comment>
<dbReference type="RefSeq" id="WP_307276192.1">
    <property type="nucleotide sequence ID" value="NZ_JAUSVX010000008.1"/>
</dbReference>
<dbReference type="InterPro" id="IPR045851">
    <property type="entry name" value="AMP-bd_C_sf"/>
</dbReference>
<dbReference type="PRINTS" id="PR01009">
    <property type="entry name" value="FLGMRINGFLIF"/>
</dbReference>
<evidence type="ECO:0000256" key="9">
    <source>
        <dbReference type="PIRNR" id="PIRNR004862"/>
    </source>
</evidence>
<evidence type="ECO:0000256" key="2">
    <source>
        <dbReference type="ARBA" id="ARBA00004651"/>
    </source>
</evidence>
<dbReference type="InterPro" id="IPR006182">
    <property type="entry name" value="FliF_N_dom"/>
</dbReference>
<dbReference type="NCBIfam" id="TIGR00206">
    <property type="entry name" value="fliF"/>
    <property type="match status" value="1"/>
</dbReference>
<feature type="transmembrane region" description="Helical" evidence="11">
    <location>
        <begin position="428"/>
        <end position="449"/>
    </location>
</feature>
<feature type="region of interest" description="Disordered" evidence="10">
    <location>
        <begin position="275"/>
        <end position="316"/>
    </location>
</feature>
<evidence type="ECO:0000256" key="6">
    <source>
        <dbReference type="ARBA" id="ARBA00022989"/>
    </source>
</evidence>
<keyword evidence="14" id="KW-0282">Flagellum</keyword>
<evidence type="ECO:0000256" key="5">
    <source>
        <dbReference type="ARBA" id="ARBA00022692"/>
    </source>
</evidence>
<evidence type="ECO:0000256" key="3">
    <source>
        <dbReference type="ARBA" id="ARBA00007971"/>
    </source>
</evidence>
<keyword evidence="15" id="KW-1185">Reference proteome</keyword>
<feature type="domain" description="Flagellar M-ring C-terminal" evidence="13">
    <location>
        <begin position="243"/>
        <end position="402"/>
    </location>
</feature>
<comment type="similarity">
    <text evidence="3 9">Belongs to the FliF family.</text>
</comment>
<feature type="compositionally biased region" description="Polar residues" evidence="10">
    <location>
        <begin position="304"/>
        <end position="316"/>
    </location>
</feature>
<evidence type="ECO:0000256" key="10">
    <source>
        <dbReference type="SAM" id="MobiDB-lite"/>
    </source>
</evidence>